<evidence type="ECO:0000256" key="11">
    <source>
        <dbReference type="RuleBase" id="RU366025"/>
    </source>
</evidence>
<dbReference type="InterPro" id="IPR038765">
    <property type="entry name" value="Papain-like_cys_pep_sf"/>
</dbReference>
<evidence type="ECO:0000256" key="1">
    <source>
        <dbReference type="ARBA" id="ARBA00000707"/>
    </source>
</evidence>
<feature type="region of interest" description="Disordered" evidence="12">
    <location>
        <begin position="1"/>
        <end position="37"/>
    </location>
</feature>
<dbReference type="Pfam" id="PF02148">
    <property type="entry name" value="zf-UBP"/>
    <property type="match status" value="1"/>
</dbReference>
<evidence type="ECO:0000256" key="7">
    <source>
        <dbReference type="ARBA" id="ARBA00022801"/>
    </source>
</evidence>
<keyword evidence="5 10" id="KW-0863">Zinc-finger</keyword>
<dbReference type="AlphaFoldDB" id="A0AAP0KY89"/>
<keyword evidence="8" id="KW-0862">Zinc</keyword>
<comment type="similarity">
    <text evidence="2 11">Belongs to the peptidase C19 family.</text>
</comment>
<evidence type="ECO:0000313" key="15">
    <source>
        <dbReference type="EMBL" id="KAK9160097.1"/>
    </source>
</evidence>
<keyword evidence="6 11" id="KW-0833">Ubl conjugation pathway</keyword>
<dbReference type="InterPro" id="IPR050164">
    <property type="entry name" value="Peptidase_C19"/>
</dbReference>
<evidence type="ECO:0000256" key="2">
    <source>
        <dbReference type="ARBA" id="ARBA00009085"/>
    </source>
</evidence>
<feature type="compositionally biased region" description="Basic and acidic residues" evidence="12">
    <location>
        <begin position="12"/>
        <end position="31"/>
    </location>
</feature>
<dbReference type="InterPro" id="IPR028889">
    <property type="entry name" value="USP"/>
</dbReference>
<feature type="domain" description="UBP-type" evidence="14">
    <location>
        <begin position="48"/>
        <end position="181"/>
    </location>
</feature>
<dbReference type="GO" id="GO:0006508">
    <property type="term" value="P:proteolysis"/>
    <property type="evidence" value="ECO:0007669"/>
    <property type="project" value="UniProtKB-KW"/>
</dbReference>
<comment type="function">
    <text evidence="9">Recognizes and hydrolyzes the peptide bond at the C-terminal Gly of ubiquitin. Involved in the processing of poly-ubiquitin precursors as well as that of ubiquitinated proteins. Is involved in resistance to the arginine analog canavanine (CAN).</text>
</comment>
<name>A0AAP0KY89_9MAGN</name>
<evidence type="ECO:0000256" key="9">
    <source>
        <dbReference type="ARBA" id="ARBA00058678"/>
    </source>
</evidence>
<protein>
    <recommendedName>
        <fullName evidence="11">Ubiquitin carboxyl-terminal hydrolase</fullName>
        <ecNumber evidence="11">3.4.19.12</ecNumber>
    </recommendedName>
</protein>
<reference evidence="15 16" key="1">
    <citation type="submission" date="2024-01" db="EMBL/GenBank/DDBJ databases">
        <title>Genome assemblies of Stephania.</title>
        <authorList>
            <person name="Yang L."/>
        </authorList>
    </citation>
    <scope>NUCLEOTIDE SEQUENCE [LARGE SCALE GENOMIC DNA]</scope>
    <source>
        <strain evidence="15">YNDBR</strain>
        <tissue evidence="15">Leaf</tissue>
    </source>
</reference>
<dbReference type="SUPFAM" id="SSF54001">
    <property type="entry name" value="Cysteine proteinases"/>
    <property type="match status" value="1"/>
</dbReference>
<dbReference type="Proteomes" id="UP001420932">
    <property type="component" value="Unassembled WGS sequence"/>
</dbReference>
<accession>A0AAP0KY89</accession>
<dbReference type="EMBL" id="JBBNAF010000003">
    <property type="protein sequence ID" value="KAK9160097.1"/>
    <property type="molecule type" value="Genomic_DNA"/>
</dbReference>
<keyword evidence="3 11" id="KW-0645">Protease</keyword>
<dbReference type="InterPro" id="IPR001607">
    <property type="entry name" value="Znf_UBP"/>
</dbReference>
<feature type="region of interest" description="Disordered" evidence="12">
    <location>
        <begin position="394"/>
        <end position="417"/>
    </location>
</feature>
<feature type="region of interest" description="Disordered" evidence="12">
    <location>
        <begin position="495"/>
        <end position="520"/>
    </location>
</feature>
<dbReference type="PROSITE" id="PS00973">
    <property type="entry name" value="USP_2"/>
    <property type="match status" value="1"/>
</dbReference>
<dbReference type="SUPFAM" id="SSF57850">
    <property type="entry name" value="RING/U-box"/>
    <property type="match status" value="1"/>
</dbReference>
<feature type="compositionally biased region" description="Basic residues" evidence="12">
    <location>
        <begin position="1"/>
        <end position="11"/>
    </location>
</feature>
<evidence type="ECO:0000256" key="3">
    <source>
        <dbReference type="ARBA" id="ARBA00022670"/>
    </source>
</evidence>
<dbReference type="PANTHER" id="PTHR24006:SF781">
    <property type="entry name" value="LD34905P"/>
    <property type="match status" value="1"/>
</dbReference>
<evidence type="ECO:0000259" key="13">
    <source>
        <dbReference type="PROSITE" id="PS50235"/>
    </source>
</evidence>
<evidence type="ECO:0000256" key="12">
    <source>
        <dbReference type="SAM" id="MobiDB-lite"/>
    </source>
</evidence>
<dbReference type="PROSITE" id="PS00972">
    <property type="entry name" value="USP_1"/>
    <property type="match status" value="1"/>
</dbReference>
<dbReference type="GO" id="GO:0004843">
    <property type="term" value="F:cysteine-type deubiquitinase activity"/>
    <property type="evidence" value="ECO:0007669"/>
    <property type="project" value="UniProtKB-UniRule"/>
</dbReference>
<evidence type="ECO:0000256" key="8">
    <source>
        <dbReference type="ARBA" id="ARBA00022833"/>
    </source>
</evidence>
<dbReference type="InterPro" id="IPR018200">
    <property type="entry name" value="USP_CS"/>
</dbReference>
<organism evidence="15 16">
    <name type="scientific">Stephania yunnanensis</name>
    <dbReference type="NCBI Taxonomy" id="152371"/>
    <lineage>
        <taxon>Eukaryota</taxon>
        <taxon>Viridiplantae</taxon>
        <taxon>Streptophyta</taxon>
        <taxon>Embryophyta</taxon>
        <taxon>Tracheophyta</taxon>
        <taxon>Spermatophyta</taxon>
        <taxon>Magnoliopsida</taxon>
        <taxon>Ranunculales</taxon>
        <taxon>Menispermaceae</taxon>
        <taxon>Menispermoideae</taxon>
        <taxon>Cissampelideae</taxon>
        <taxon>Stephania</taxon>
    </lineage>
</organism>
<dbReference type="PANTHER" id="PTHR24006">
    <property type="entry name" value="UBIQUITIN CARBOXYL-TERMINAL HYDROLASE"/>
    <property type="match status" value="1"/>
</dbReference>
<feature type="region of interest" description="Disordered" evidence="12">
    <location>
        <begin position="83"/>
        <end position="103"/>
    </location>
</feature>
<evidence type="ECO:0000256" key="10">
    <source>
        <dbReference type="PROSITE-ProRule" id="PRU00502"/>
    </source>
</evidence>
<gene>
    <name evidence="15" type="ORF">Syun_006438</name>
</gene>
<comment type="caution">
    <text evidence="15">The sequence shown here is derived from an EMBL/GenBank/DDBJ whole genome shotgun (WGS) entry which is preliminary data.</text>
</comment>
<keyword evidence="7 11" id="KW-0378">Hydrolase</keyword>
<comment type="catalytic activity">
    <reaction evidence="1 11">
        <text>Thiol-dependent hydrolysis of ester, thioester, amide, peptide and isopeptide bonds formed by the C-terminal Gly of ubiquitin (a 76-residue protein attached to proteins as an intracellular targeting signal).</text>
        <dbReference type="EC" id="3.4.19.12"/>
    </reaction>
</comment>
<dbReference type="PROSITE" id="PS50235">
    <property type="entry name" value="USP_3"/>
    <property type="match status" value="1"/>
</dbReference>
<evidence type="ECO:0000256" key="6">
    <source>
        <dbReference type="ARBA" id="ARBA00022786"/>
    </source>
</evidence>
<evidence type="ECO:0000313" key="16">
    <source>
        <dbReference type="Proteomes" id="UP001420932"/>
    </source>
</evidence>
<feature type="domain" description="USP" evidence="13">
    <location>
        <begin position="229"/>
        <end position="957"/>
    </location>
</feature>
<keyword evidence="4" id="KW-0479">Metal-binding</keyword>
<dbReference type="PROSITE" id="PS50271">
    <property type="entry name" value="ZF_UBP"/>
    <property type="match status" value="1"/>
</dbReference>
<dbReference type="InterPro" id="IPR013083">
    <property type="entry name" value="Znf_RING/FYVE/PHD"/>
</dbReference>
<keyword evidence="11" id="KW-0788">Thiol protease</keyword>
<dbReference type="GO" id="GO:0005634">
    <property type="term" value="C:nucleus"/>
    <property type="evidence" value="ECO:0007669"/>
    <property type="project" value="TreeGrafter"/>
</dbReference>
<dbReference type="GO" id="GO:0016579">
    <property type="term" value="P:protein deubiquitination"/>
    <property type="evidence" value="ECO:0007669"/>
    <property type="project" value="InterPro"/>
</dbReference>
<dbReference type="Gene3D" id="3.30.40.10">
    <property type="entry name" value="Zinc/RING finger domain, C3HC4 (zinc finger)"/>
    <property type="match status" value="1"/>
</dbReference>
<dbReference type="GO" id="GO:0008270">
    <property type="term" value="F:zinc ion binding"/>
    <property type="evidence" value="ECO:0007669"/>
    <property type="project" value="UniProtKB-KW"/>
</dbReference>
<dbReference type="FunFam" id="3.30.40.10:FF:000900">
    <property type="entry name" value="Ubiquitinyl hydrolase 1"/>
    <property type="match status" value="1"/>
</dbReference>
<dbReference type="InterPro" id="IPR001394">
    <property type="entry name" value="Peptidase_C19_UCH"/>
</dbReference>
<dbReference type="GO" id="GO:0005829">
    <property type="term" value="C:cytosol"/>
    <property type="evidence" value="ECO:0007669"/>
    <property type="project" value="TreeGrafter"/>
</dbReference>
<dbReference type="Pfam" id="PF00443">
    <property type="entry name" value="UCH"/>
    <property type="match status" value="1"/>
</dbReference>
<sequence length="978" mass="107525">MGKKIKKKGRNPQKERRVSHSHVEIAPKSENTEGEIGDSVVMEVKERKGCAHVEKGVDLSVIASKIGSLESVKCEDCRVGARDRRESKGRGKHGKKKGASGGGDSKSVWICLECGHLACGGVGLPTTVQSHSLRHSRQFRHPCVIQYDNPLLRWCFPCNSLIPSGKTEEEGEHKDIFSDVVKLIKGHSSEGPSVDVETIWFENETAGEVTKTENGEMEVLDGKGVRVVKGIMNLGNTCFFNSVLQNILSIDLLRDYFIKLDHFVGPMTMALKKLFGETSAEANTRSSLNPHNLLESICAKARQFKGYQQQDSHELLRYLLDGLHTEEVGARKALASSDEDSNASNVRPTMVDAIFGGQLSSTVCCVVCGHSSVVYEPFLDLSLSLPTKKSLSKKAQPVTRSKKAKPQVKKEINKGGKARLKGKADITPVLVQCATGSAESENSLCQPPSSAVVKEDAAGSYEGFWLDFCQGEASIGIDSDSQNCGISVNPNSGNKVEILPDNLDSRSQASSPKGEPKPDLIASWDNSFEEEVPLQVKDFEVLLLPYTEESLTTEVTNIDDGASSSVVGCGQGTVDFDGFGDLFNEPEVASTSNTETWLHDKTNLDDDVMGMVASTVKSSDSDPDEVDDRDAPVSINSCLVHFTKPELLMNEHAWHCENCSKILQQEMERRKTIVRAQINGDQCRNATASLHSESISTERTNLVNGMHKGPLVDADKFDCPLDVNPVVEIRFSDDEMNPEFSETMSNCLPKVSDNEKGVLPGYALLEESGSQVRFCDQGGDICDEEEPYTVGRKVDQVERSIRIQEFIESNETKDAKSNYVEVLRDATKRILINSAPKILTIHLKRFSQDPRGHRLSKLSGHVGFYETLNLRPHMDPSSKDTSGCSYLLVGVVVHSGSMSGGHYVAYIRGAKCKGKTENEDVKSTWFYASDSHFQCHKYKVYSAVRKSKVRVTKGKRRGKDLDVEEGHVTDCSADIKVR</sequence>
<evidence type="ECO:0000259" key="14">
    <source>
        <dbReference type="PROSITE" id="PS50271"/>
    </source>
</evidence>
<evidence type="ECO:0000256" key="5">
    <source>
        <dbReference type="ARBA" id="ARBA00022771"/>
    </source>
</evidence>
<keyword evidence="16" id="KW-1185">Reference proteome</keyword>
<dbReference type="SMART" id="SM00290">
    <property type="entry name" value="ZnF_UBP"/>
    <property type="match status" value="1"/>
</dbReference>
<evidence type="ECO:0000256" key="4">
    <source>
        <dbReference type="ARBA" id="ARBA00022723"/>
    </source>
</evidence>
<dbReference type="Gene3D" id="3.90.70.10">
    <property type="entry name" value="Cysteine proteinases"/>
    <property type="match status" value="2"/>
</dbReference>
<proteinExistence type="inferred from homology"/>
<dbReference type="EC" id="3.4.19.12" evidence="11"/>